<keyword evidence="2" id="KW-1185">Reference proteome</keyword>
<reference evidence="2" key="1">
    <citation type="submission" date="2023-07" db="EMBL/GenBank/DDBJ databases">
        <title>30 novel species of actinomycetes from the DSMZ collection.</title>
        <authorList>
            <person name="Nouioui I."/>
        </authorList>
    </citation>
    <scope>NUCLEOTIDE SEQUENCE [LARGE SCALE GENOMIC DNA]</scope>
    <source>
        <strain evidence="2">DSM 41981</strain>
    </source>
</reference>
<evidence type="ECO:0008006" key="3">
    <source>
        <dbReference type="Google" id="ProtNLM"/>
    </source>
</evidence>
<protein>
    <recommendedName>
        <fullName evidence="3">MarR family transcriptional regulator</fullName>
    </recommendedName>
</protein>
<comment type="caution">
    <text evidence="1">The sequence shown here is derived from an EMBL/GenBank/DDBJ whole genome shotgun (WGS) entry which is preliminary data.</text>
</comment>
<dbReference type="EMBL" id="JAVRES010000004">
    <property type="protein sequence ID" value="MDT0435636.1"/>
    <property type="molecule type" value="Genomic_DNA"/>
</dbReference>
<sequence length="127" mass="13826">MDHQHTSDRTDWVDHGGTVRSMDELHHLVARMGTDVHHMRTGLARAAWGALRGRAWSADPVDGQARPSAEDVLGSLRMRITPAGMTAKEAAMRQSLATLLAALDAVDEATLTVWLARISASDPYRTA</sequence>
<organism evidence="1 2">
    <name type="scientific">Streptomyces doudnae</name>
    <dbReference type="NCBI Taxonomy" id="3075536"/>
    <lineage>
        <taxon>Bacteria</taxon>
        <taxon>Bacillati</taxon>
        <taxon>Actinomycetota</taxon>
        <taxon>Actinomycetes</taxon>
        <taxon>Kitasatosporales</taxon>
        <taxon>Streptomycetaceae</taxon>
        <taxon>Streptomyces</taxon>
    </lineage>
</organism>
<dbReference type="AlphaFoldDB" id="A0ABD5EM29"/>
<name>A0ABD5EM29_9ACTN</name>
<accession>A0ABD5EM29</accession>
<dbReference type="RefSeq" id="WP_093824382.1">
    <property type="nucleotide sequence ID" value="NZ_JAVRES010000004.1"/>
</dbReference>
<evidence type="ECO:0000313" key="1">
    <source>
        <dbReference type="EMBL" id="MDT0435636.1"/>
    </source>
</evidence>
<proteinExistence type="predicted"/>
<gene>
    <name evidence="1" type="ORF">RM877_13170</name>
</gene>
<dbReference type="Proteomes" id="UP001183535">
    <property type="component" value="Unassembled WGS sequence"/>
</dbReference>
<evidence type="ECO:0000313" key="2">
    <source>
        <dbReference type="Proteomes" id="UP001183535"/>
    </source>
</evidence>